<evidence type="ECO:0008006" key="4">
    <source>
        <dbReference type="Google" id="ProtNLM"/>
    </source>
</evidence>
<keyword evidence="1" id="KW-1133">Transmembrane helix</keyword>
<dbReference type="RefSeq" id="XP_029218709.1">
    <property type="nucleotide sequence ID" value="XM_029365126.1"/>
</dbReference>
<name>A0A2A9MH03_BESBE</name>
<dbReference type="VEuPathDB" id="ToxoDB:BESB_067330"/>
<evidence type="ECO:0000313" key="3">
    <source>
        <dbReference type="Proteomes" id="UP000224006"/>
    </source>
</evidence>
<dbReference type="AlphaFoldDB" id="A0A2A9MH03"/>
<reference evidence="2 3" key="1">
    <citation type="submission" date="2017-09" db="EMBL/GenBank/DDBJ databases">
        <title>Genome sequencing of Besnoitia besnoiti strain Bb-Ger1.</title>
        <authorList>
            <person name="Schares G."/>
            <person name="Venepally P."/>
            <person name="Lorenzi H.A."/>
        </authorList>
    </citation>
    <scope>NUCLEOTIDE SEQUENCE [LARGE SCALE GENOMIC DNA]</scope>
    <source>
        <strain evidence="2 3">Bb-Ger1</strain>
    </source>
</reference>
<proteinExistence type="predicted"/>
<feature type="transmembrane region" description="Helical" evidence="1">
    <location>
        <begin position="55"/>
        <end position="83"/>
    </location>
</feature>
<dbReference type="EMBL" id="NWUJ01000006">
    <property type="protein sequence ID" value="PFH34700.1"/>
    <property type="molecule type" value="Genomic_DNA"/>
</dbReference>
<keyword evidence="3" id="KW-1185">Reference proteome</keyword>
<feature type="transmembrane region" description="Helical" evidence="1">
    <location>
        <begin position="12"/>
        <end position="35"/>
    </location>
</feature>
<comment type="caution">
    <text evidence="2">The sequence shown here is derived from an EMBL/GenBank/DDBJ whole genome shotgun (WGS) entry which is preliminary data.</text>
</comment>
<feature type="transmembrane region" description="Helical" evidence="1">
    <location>
        <begin position="119"/>
        <end position="138"/>
    </location>
</feature>
<dbReference type="KEGG" id="bbes:BESB_067330"/>
<dbReference type="GeneID" id="40311659"/>
<sequence>MSPKGADGLLVTTRWLGLISGALTLVQWCFLLPATNVHLTVDGFLSDVNKANWRFALFSFVPEVFIDIWTPFVMGIISIMCHFNIYPIVFNCKNFAVFFVWNFVQALFGNLGYCGGIGIITGSVSLLTALLSLICCFIDKNADASLRMEGRRG</sequence>
<keyword evidence="1" id="KW-0472">Membrane</keyword>
<organism evidence="2 3">
    <name type="scientific">Besnoitia besnoiti</name>
    <name type="common">Apicomplexan protozoan</name>
    <dbReference type="NCBI Taxonomy" id="94643"/>
    <lineage>
        <taxon>Eukaryota</taxon>
        <taxon>Sar</taxon>
        <taxon>Alveolata</taxon>
        <taxon>Apicomplexa</taxon>
        <taxon>Conoidasida</taxon>
        <taxon>Coccidia</taxon>
        <taxon>Eucoccidiorida</taxon>
        <taxon>Eimeriorina</taxon>
        <taxon>Sarcocystidae</taxon>
        <taxon>Besnoitia</taxon>
    </lineage>
</organism>
<gene>
    <name evidence="2" type="ORF">BESB_067330</name>
</gene>
<protein>
    <recommendedName>
        <fullName evidence="4">Transmembrane protein</fullName>
    </recommendedName>
</protein>
<feature type="transmembrane region" description="Helical" evidence="1">
    <location>
        <begin position="95"/>
        <end position="113"/>
    </location>
</feature>
<dbReference type="Proteomes" id="UP000224006">
    <property type="component" value="Chromosome VI"/>
</dbReference>
<keyword evidence="1" id="KW-0812">Transmembrane</keyword>
<accession>A0A2A9MH03</accession>
<dbReference type="OrthoDB" id="345126at2759"/>
<evidence type="ECO:0000313" key="2">
    <source>
        <dbReference type="EMBL" id="PFH34700.1"/>
    </source>
</evidence>
<evidence type="ECO:0000256" key="1">
    <source>
        <dbReference type="SAM" id="Phobius"/>
    </source>
</evidence>